<dbReference type="PROSITE" id="PS51257">
    <property type="entry name" value="PROKAR_LIPOPROTEIN"/>
    <property type="match status" value="1"/>
</dbReference>
<dbReference type="SUPFAM" id="SSF53850">
    <property type="entry name" value="Periplasmic binding protein-like II"/>
    <property type="match status" value="1"/>
</dbReference>
<keyword evidence="1" id="KW-0732">Signal</keyword>
<dbReference type="Gene3D" id="3.10.105.10">
    <property type="entry name" value="Dipeptide-binding Protein, Domain 3"/>
    <property type="match status" value="1"/>
</dbReference>
<dbReference type="Pfam" id="PF00496">
    <property type="entry name" value="SBP_bac_5"/>
    <property type="match status" value="1"/>
</dbReference>
<sequence>MRVTKGAQIVAGTALLAVAVAACGSGGGGTAGNDKGSGSSAKPVTVDIAKPQHELSPINTNDTSGAEVLNALFVGLVDYDKDKNVILRGAESIEPDAESKVWTIKLKDGYKFHNGEAVTAKSYVDAWNAAAYGPNVQEGGHFFSAVQGYEDVAPADPDGEEGPQKAPEPKAKTLAGLKVVDDKTFTVTLAHSYSGFKTMLGYTTFMPMPSVAFDGNGGIKKEFGESPVGNGPFKMAKPFKLATDTTISVVRYDEFVEGKAKIDAVDFKISSDKGTSWNELRAGNLDIMDQLPPEAIATAKQELGDRYIEQASSGVGYFGFNTKNGEAWAKNVELRKAVSMAIDRKTITEQVFSGTRVPADDFVSPVVAGYRKGACDACVYDPAKAKELWEKNGGGKGPITLSYNGDGGHKEWIEAAANNLRQNLGVDVKAEPYESFASILDELDKGKVGGAFRMAWIMDYPSIENYLRPIFGTGGSSNHGRYSNKDFDDLLVQGDSAKSDQEGVKLYQQAADMLVKDMPYVPVYFYQTNGGYSQNVKNVTIDPFERIDLAKVERAS</sequence>
<reference evidence="4" key="1">
    <citation type="journal article" date="2019" name="Int. J. Syst. Evol. Microbiol.">
        <title>The Global Catalogue of Microorganisms (GCM) 10K type strain sequencing project: providing services to taxonomists for standard genome sequencing and annotation.</title>
        <authorList>
            <consortium name="The Broad Institute Genomics Platform"/>
            <consortium name="The Broad Institute Genome Sequencing Center for Infectious Disease"/>
            <person name="Wu L."/>
            <person name="Ma J."/>
        </authorList>
    </citation>
    <scope>NUCLEOTIDE SEQUENCE [LARGE SCALE GENOMIC DNA]</scope>
    <source>
        <strain evidence="4">ICMP 6774ER</strain>
    </source>
</reference>
<feature type="chain" id="PRO_5045890533" evidence="1">
    <location>
        <begin position="22"/>
        <end position="556"/>
    </location>
</feature>
<gene>
    <name evidence="3" type="ORF">ACFSKW_47525</name>
</gene>
<comment type="caution">
    <text evidence="3">The sequence shown here is derived from an EMBL/GenBank/DDBJ whole genome shotgun (WGS) entry which is preliminary data.</text>
</comment>
<dbReference type="InterPro" id="IPR030678">
    <property type="entry name" value="Peptide/Ni-bd"/>
</dbReference>
<evidence type="ECO:0000313" key="3">
    <source>
        <dbReference type="EMBL" id="MFD1939137.1"/>
    </source>
</evidence>
<feature type="domain" description="Solute-binding protein family 5" evidence="2">
    <location>
        <begin position="90"/>
        <end position="477"/>
    </location>
</feature>
<dbReference type="PANTHER" id="PTHR30290">
    <property type="entry name" value="PERIPLASMIC BINDING COMPONENT OF ABC TRANSPORTER"/>
    <property type="match status" value="1"/>
</dbReference>
<proteinExistence type="predicted"/>
<feature type="signal peptide" evidence="1">
    <location>
        <begin position="1"/>
        <end position="21"/>
    </location>
</feature>
<protein>
    <submittedName>
        <fullName evidence="3">ABC transporter substrate-binding protein</fullName>
    </submittedName>
</protein>
<evidence type="ECO:0000313" key="4">
    <source>
        <dbReference type="Proteomes" id="UP001597368"/>
    </source>
</evidence>
<organism evidence="3 4">
    <name type="scientific">Nonomuraea mangrovi</name>
    <dbReference type="NCBI Taxonomy" id="2316207"/>
    <lineage>
        <taxon>Bacteria</taxon>
        <taxon>Bacillati</taxon>
        <taxon>Actinomycetota</taxon>
        <taxon>Actinomycetes</taxon>
        <taxon>Streptosporangiales</taxon>
        <taxon>Streptosporangiaceae</taxon>
        <taxon>Nonomuraea</taxon>
    </lineage>
</organism>
<dbReference type="CDD" id="cd00995">
    <property type="entry name" value="PBP2_NikA_DppA_OppA_like"/>
    <property type="match status" value="1"/>
</dbReference>
<dbReference type="Gene3D" id="3.40.190.10">
    <property type="entry name" value="Periplasmic binding protein-like II"/>
    <property type="match status" value="1"/>
</dbReference>
<dbReference type="InterPro" id="IPR000914">
    <property type="entry name" value="SBP_5_dom"/>
</dbReference>
<dbReference type="PIRSF" id="PIRSF002741">
    <property type="entry name" value="MppA"/>
    <property type="match status" value="1"/>
</dbReference>
<dbReference type="Proteomes" id="UP001597368">
    <property type="component" value="Unassembled WGS sequence"/>
</dbReference>
<dbReference type="PANTHER" id="PTHR30290:SF83">
    <property type="entry name" value="ABC TRANSPORTER SUBSTRATE-BINDING PROTEIN"/>
    <property type="match status" value="1"/>
</dbReference>
<accession>A0ABW4TAT9</accession>
<evidence type="ECO:0000256" key="1">
    <source>
        <dbReference type="SAM" id="SignalP"/>
    </source>
</evidence>
<dbReference type="InterPro" id="IPR039424">
    <property type="entry name" value="SBP_5"/>
</dbReference>
<dbReference type="Gene3D" id="3.90.76.10">
    <property type="entry name" value="Dipeptide-binding Protein, Domain 1"/>
    <property type="match status" value="1"/>
</dbReference>
<dbReference type="EMBL" id="JBHUFV010000080">
    <property type="protein sequence ID" value="MFD1939137.1"/>
    <property type="molecule type" value="Genomic_DNA"/>
</dbReference>
<name>A0ABW4TAT9_9ACTN</name>
<evidence type="ECO:0000259" key="2">
    <source>
        <dbReference type="Pfam" id="PF00496"/>
    </source>
</evidence>
<dbReference type="RefSeq" id="WP_379581224.1">
    <property type="nucleotide sequence ID" value="NZ_JBHUFV010000080.1"/>
</dbReference>
<keyword evidence="4" id="KW-1185">Reference proteome</keyword>